<gene>
    <name evidence="1" type="ORF">N7537_010476</name>
</gene>
<sequence length="244" mass="27907">MPASFLSLPAELRNEIYKYLLVSGDPIIPWSKRHELASNLLSTNTMILHEASSLLYGNNCFDLSSSSPILICDFLATIGLVNASHLNCIRISFPEFHDVGEEVSLEEESLRALTKIQEYCTDLKRITATAPSTYWMGIQLSVDSPSICERALDVVDAHFRAITSLQEIVMEVYDKGLESSLIGKMKSYGWTLRTVEIVEEEKWDNDRTWDEIEDDHYLYNDNDDDNDDDYDIDNDSDFWRRAAD</sequence>
<reference evidence="1" key="1">
    <citation type="journal article" date="2023" name="IMA Fungus">
        <title>Comparative genomic study of the Penicillium genus elucidates a diverse pangenome and 15 lateral gene transfer events.</title>
        <authorList>
            <person name="Petersen C."/>
            <person name="Sorensen T."/>
            <person name="Nielsen M.R."/>
            <person name="Sondergaard T.E."/>
            <person name="Sorensen J.L."/>
            <person name="Fitzpatrick D.A."/>
            <person name="Frisvad J.C."/>
            <person name="Nielsen K.L."/>
        </authorList>
    </citation>
    <scope>NUCLEOTIDE SEQUENCE</scope>
    <source>
        <strain evidence="1">IBT 12815</strain>
    </source>
</reference>
<dbReference type="Proteomes" id="UP001213799">
    <property type="component" value="Unassembled WGS sequence"/>
</dbReference>
<dbReference type="InterPro" id="IPR038883">
    <property type="entry name" value="AN11006-like"/>
</dbReference>
<accession>A0AAD6DUY7</accession>
<keyword evidence="2" id="KW-1185">Reference proteome</keyword>
<comment type="caution">
    <text evidence="1">The sequence shown here is derived from an EMBL/GenBank/DDBJ whole genome shotgun (WGS) entry which is preliminary data.</text>
</comment>
<dbReference type="RefSeq" id="XP_056750198.1">
    <property type="nucleotide sequence ID" value="XM_056901530.1"/>
</dbReference>
<dbReference type="PANTHER" id="PTHR42085">
    <property type="entry name" value="F-BOX DOMAIN-CONTAINING PROTEIN"/>
    <property type="match status" value="1"/>
</dbReference>
<proteinExistence type="predicted"/>
<evidence type="ECO:0000313" key="2">
    <source>
        <dbReference type="Proteomes" id="UP001213799"/>
    </source>
</evidence>
<protein>
    <recommendedName>
        <fullName evidence="3">F-box domain-containing protein</fullName>
    </recommendedName>
</protein>
<dbReference type="PANTHER" id="PTHR42085:SF2">
    <property type="entry name" value="F-BOX DOMAIN-CONTAINING PROTEIN"/>
    <property type="match status" value="1"/>
</dbReference>
<dbReference type="GeneID" id="81591772"/>
<dbReference type="EMBL" id="JAQJAE010000005">
    <property type="protein sequence ID" value="KAJ5593572.1"/>
    <property type="molecule type" value="Genomic_DNA"/>
</dbReference>
<dbReference type="AlphaFoldDB" id="A0AAD6DUY7"/>
<reference evidence="1" key="2">
    <citation type="submission" date="2023-01" db="EMBL/GenBank/DDBJ databases">
        <authorList>
            <person name="Petersen C."/>
        </authorList>
    </citation>
    <scope>NUCLEOTIDE SEQUENCE</scope>
    <source>
        <strain evidence="1">IBT 12815</strain>
    </source>
</reference>
<name>A0AAD6DUY7_9EURO</name>
<evidence type="ECO:0000313" key="1">
    <source>
        <dbReference type="EMBL" id="KAJ5593572.1"/>
    </source>
</evidence>
<organism evidence="1 2">
    <name type="scientific">Penicillium hordei</name>
    <dbReference type="NCBI Taxonomy" id="40994"/>
    <lineage>
        <taxon>Eukaryota</taxon>
        <taxon>Fungi</taxon>
        <taxon>Dikarya</taxon>
        <taxon>Ascomycota</taxon>
        <taxon>Pezizomycotina</taxon>
        <taxon>Eurotiomycetes</taxon>
        <taxon>Eurotiomycetidae</taxon>
        <taxon>Eurotiales</taxon>
        <taxon>Aspergillaceae</taxon>
        <taxon>Penicillium</taxon>
    </lineage>
</organism>
<evidence type="ECO:0008006" key="3">
    <source>
        <dbReference type="Google" id="ProtNLM"/>
    </source>
</evidence>